<dbReference type="AlphaFoldDB" id="A0A2P2L0N8"/>
<sequence>MHEMLPTKNKPQEKAEQKVLKMIYVKQVLMHAENLIYDGFSQKPYFYMRLITTAMTNKVNVMDKMLLFPLDSFIFLYCSLECRGRTGRGEK</sequence>
<accession>A0A2P2L0N8</accession>
<protein>
    <submittedName>
        <fullName evidence="1">Uncharacterized protein MANES_S090100</fullName>
    </submittedName>
</protein>
<organism evidence="1">
    <name type="scientific">Rhizophora mucronata</name>
    <name type="common">Asiatic mangrove</name>
    <dbReference type="NCBI Taxonomy" id="61149"/>
    <lineage>
        <taxon>Eukaryota</taxon>
        <taxon>Viridiplantae</taxon>
        <taxon>Streptophyta</taxon>
        <taxon>Embryophyta</taxon>
        <taxon>Tracheophyta</taxon>
        <taxon>Spermatophyta</taxon>
        <taxon>Magnoliopsida</taxon>
        <taxon>eudicotyledons</taxon>
        <taxon>Gunneridae</taxon>
        <taxon>Pentapetalae</taxon>
        <taxon>rosids</taxon>
        <taxon>fabids</taxon>
        <taxon>Malpighiales</taxon>
        <taxon>Rhizophoraceae</taxon>
        <taxon>Rhizophora</taxon>
    </lineage>
</organism>
<name>A0A2P2L0N8_RHIMU</name>
<proteinExistence type="predicted"/>
<evidence type="ECO:0000313" key="1">
    <source>
        <dbReference type="EMBL" id="MBX11541.1"/>
    </source>
</evidence>
<reference evidence="1" key="1">
    <citation type="submission" date="2018-02" db="EMBL/GenBank/DDBJ databases">
        <title>Rhizophora mucronata_Transcriptome.</title>
        <authorList>
            <person name="Meera S.P."/>
            <person name="Sreeshan A."/>
            <person name="Augustine A."/>
        </authorList>
    </citation>
    <scope>NUCLEOTIDE SEQUENCE</scope>
    <source>
        <tissue evidence="1">Leaf</tissue>
    </source>
</reference>
<dbReference type="EMBL" id="GGEC01031057">
    <property type="protein sequence ID" value="MBX11541.1"/>
    <property type="molecule type" value="Transcribed_RNA"/>
</dbReference>